<feature type="region of interest" description="Disordered" evidence="1">
    <location>
        <begin position="1"/>
        <end position="20"/>
    </location>
</feature>
<accession>A0A1G1VC92</accession>
<evidence type="ECO:0000256" key="1">
    <source>
        <dbReference type="SAM" id="MobiDB-lite"/>
    </source>
</evidence>
<evidence type="ECO:0008006" key="4">
    <source>
        <dbReference type="Google" id="ProtNLM"/>
    </source>
</evidence>
<name>A0A1G1VC92_9BACT</name>
<evidence type="ECO:0000313" key="3">
    <source>
        <dbReference type="Proteomes" id="UP000178272"/>
    </source>
</evidence>
<reference evidence="2 3" key="1">
    <citation type="journal article" date="2016" name="Nat. Commun.">
        <title>Thousands of microbial genomes shed light on interconnected biogeochemical processes in an aquifer system.</title>
        <authorList>
            <person name="Anantharaman K."/>
            <person name="Brown C.T."/>
            <person name="Hug L.A."/>
            <person name="Sharon I."/>
            <person name="Castelle C.J."/>
            <person name="Probst A.J."/>
            <person name="Thomas B.C."/>
            <person name="Singh A."/>
            <person name="Wilkins M.J."/>
            <person name="Karaoz U."/>
            <person name="Brodie E.L."/>
            <person name="Williams K.H."/>
            <person name="Hubbard S.S."/>
            <person name="Banfield J.F."/>
        </authorList>
    </citation>
    <scope>NUCLEOTIDE SEQUENCE [LARGE SCALE GENOMIC DNA]</scope>
</reference>
<dbReference type="STRING" id="1797517.A3F61_01580"/>
<organism evidence="2 3">
    <name type="scientific">Candidatus Blackburnbacteria bacterium RIFCSPHIGHO2_12_FULL_41_13b</name>
    <dbReference type="NCBI Taxonomy" id="1797517"/>
    <lineage>
        <taxon>Bacteria</taxon>
        <taxon>Candidatus Blackburniibacteriota</taxon>
    </lineage>
</organism>
<dbReference type="AlphaFoldDB" id="A0A1G1VC92"/>
<gene>
    <name evidence="2" type="ORF">A3F61_01580</name>
</gene>
<proteinExistence type="predicted"/>
<dbReference type="Proteomes" id="UP000178272">
    <property type="component" value="Unassembled WGS sequence"/>
</dbReference>
<comment type="caution">
    <text evidence="2">The sequence shown here is derived from an EMBL/GenBank/DDBJ whole genome shotgun (WGS) entry which is preliminary data.</text>
</comment>
<feature type="compositionally biased region" description="Polar residues" evidence="1">
    <location>
        <begin position="1"/>
        <end position="13"/>
    </location>
</feature>
<evidence type="ECO:0000313" key="2">
    <source>
        <dbReference type="EMBL" id="OGY13044.1"/>
    </source>
</evidence>
<sequence length="137" mass="15303">MSSRSPEFTSPEQNEPVDSYWTTSRVASQFGLRPFEVRTWSKQMRLLEARTNGGLSVFPASQFVQRAGVWSVLPGLHEVLKPFKGVVGPDEGNSLASWLNTPEERLGGISIIDHLKQDRDTKKAVDLAQETANCWSK</sequence>
<protein>
    <recommendedName>
        <fullName evidence="4">Antitoxin Xre/MbcA/ParS-like toxin-binding domain-containing protein</fullName>
    </recommendedName>
</protein>
<dbReference type="EMBL" id="MHCA01000003">
    <property type="protein sequence ID" value="OGY13044.1"/>
    <property type="molecule type" value="Genomic_DNA"/>
</dbReference>